<evidence type="ECO:0000256" key="2">
    <source>
        <dbReference type="SAM" id="MobiDB-lite"/>
    </source>
</evidence>
<dbReference type="WBParaSite" id="NBR_0002072401-mRNA-1">
    <property type="protein sequence ID" value="NBR_0002072401-mRNA-1"/>
    <property type="gene ID" value="NBR_0002072401"/>
</dbReference>
<protein>
    <submittedName>
        <fullName evidence="3">Spindle pole body component 110</fullName>
    </submittedName>
</protein>
<feature type="coiled-coil region" evidence="1">
    <location>
        <begin position="31"/>
        <end position="65"/>
    </location>
</feature>
<organism evidence="3">
    <name type="scientific">Nippostrongylus brasiliensis</name>
    <name type="common">Rat hookworm</name>
    <dbReference type="NCBI Taxonomy" id="27835"/>
    <lineage>
        <taxon>Eukaryota</taxon>
        <taxon>Metazoa</taxon>
        <taxon>Ecdysozoa</taxon>
        <taxon>Nematoda</taxon>
        <taxon>Chromadorea</taxon>
        <taxon>Rhabditida</taxon>
        <taxon>Rhabditina</taxon>
        <taxon>Rhabditomorpha</taxon>
        <taxon>Strongyloidea</taxon>
        <taxon>Heligmosomidae</taxon>
        <taxon>Nippostrongylus</taxon>
    </lineage>
</organism>
<feature type="region of interest" description="Disordered" evidence="2">
    <location>
        <begin position="1"/>
        <end position="30"/>
    </location>
</feature>
<accession>A0A0N4YU02</accession>
<evidence type="ECO:0000313" key="3">
    <source>
        <dbReference type="WBParaSite" id="NBR_0002072401-mRNA-1"/>
    </source>
</evidence>
<proteinExistence type="predicted"/>
<dbReference type="AlphaFoldDB" id="A0A0N4YU02"/>
<evidence type="ECO:0000256" key="1">
    <source>
        <dbReference type="SAM" id="Coils"/>
    </source>
</evidence>
<name>A0A0N4YU02_NIPBR</name>
<reference evidence="3" key="1">
    <citation type="submission" date="2017-02" db="UniProtKB">
        <authorList>
            <consortium name="WormBaseParasite"/>
        </authorList>
    </citation>
    <scope>IDENTIFICATION</scope>
</reference>
<sequence length="143" mass="15878">LFRVSPKRPSVVLNSNDSGERKDSVQGADSVDDLLSEYQNLEKELNDINDKNQELRNKFFEDKKETPVLNSARAVENRHPTLSARIQEWKTSSTRPSGSPVRDKKKATFAAGTSDQKAETSSVVLALPPATAKRNGCAFNFIK</sequence>
<feature type="compositionally biased region" description="Polar residues" evidence="2">
    <location>
        <begin position="111"/>
        <end position="120"/>
    </location>
</feature>
<feature type="region of interest" description="Disordered" evidence="2">
    <location>
        <begin position="86"/>
        <end position="120"/>
    </location>
</feature>
<keyword evidence="1" id="KW-0175">Coiled coil</keyword>